<dbReference type="EnsemblMetazoa" id="GPAI032469-RA">
    <property type="protein sequence ID" value="GPAI032469-PA"/>
    <property type="gene ID" value="GPAI032469"/>
</dbReference>
<sequence length="111" mass="12768">MLCESVTQLTQPSLLKYFERMLLGADLMMNELETVYSLLSCAYMNCFTLEPSLFKRPKEEKNRVERNTTGYNVYVHDKELRSGLETIIKVVPCYVLCSNGFLCHDKTLAVS</sequence>
<dbReference type="AlphaFoldDB" id="A0A1B0A2I2"/>
<protein>
    <submittedName>
        <fullName evidence="1">Uncharacterized protein</fullName>
    </submittedName>
</protein>
<keyword evidence="2" id="KW-1185">Reference proteome</keyword>
<dbReference type="VEuPathDB" id="VectorBase:GPAI032469"/>
<accession>A0A1B0A2I2</accession>
<organism evidence="1 2">
    <name type="scientific">Glossina pallidipes</name>
    <name type="common">Tsetse fly</name>
    <dbReference type="NCBI Taxonomy" id="7398"/>
    <lineage>
        <taxon>Eukaryota</taxon>
        <taxon>Metazoa</taxon>
        <taxon>Ecdysozoa</taxon>
        <taxon>Arthropoda</taxon>
        <taxon>Hexapoda</taxon>
        <taxon>Insecta</taxon>
        <taxon>Pterygota</taxon>
        <taxon>Neoptera</taxon>
        <taxon>Endopterygota</taxon>
        <taxon>Diptera</taxon>
        <taxon>Brachycera</taxon>
        <taxon>Muscomorpha</taxon>
        <taxon>Hippoboscoidea</taxon>
        <taxon>Glossinidae</taxon>
        <taxon>Glossina</taxon>
    </lineage>
</organism>
<dbReference type="Proteomes" id="UP000092445">
    <property type="component" value="Unassembled WGS sequence"/>
</dbReference>
<evidence type="ECO:0000313" key="2">
    <source>
        <dbReference type="Proteomes" id="UP000092445"/>
    </source>
</evidence>
<name>A0A1B0A2I2_GLOPL</name>
<evidence type="ECO:0000313" key="1">
    <source>
        <dbReference type="EnsemblMetazoa" id="GPAI032469-PA"/>
    </source>
</evidence>
<reference evidence="2" key="1">
    <citation type="submission" date="2014-03" db="EMBL/GenBank/DDBJ databases">
        <authorList>
            <person name="Aksoy S."/>
            <person name="Warren W."/>
            <person name="Wilson R.K."/>
        </authorList>
    </citation>
    <scope>NUCLEOTIDE SEQUENCE [LARGE SCALE GENOMIC DNA]</scope>
    <source>
        <strain evidence="2">IAEA</strain>
    </source>
</reference>
<proteinExistence type="predicted"/>
<reference evidence="1" key="2">
    <citation type="submission" date="2020-05" db="UniProtKB">
        <authorList>
            <consortium name="EnsemblMetazoa"/>
        </authorList>
    </citation>
    <scope>IDENTIFICATION</scope>
    <source>
        <strain evidence="1">IAEA</strain>
    </source>
</reference>